<dbReference type="Proteomes" id="UP000036681">
    <property type="component" value="Unplaced"/>
</dbReference>
<accession>A0A0M3IXI8</accession>
<proteinExistence type="predicted"/>
<keyword evidence="1" id="KW-0812">Transmembrane</keyword>
<keyword evidence="1" id="KW-0472">Membrane</keyword>
<evidence type="ECO:0000313" key="3">
    <source>
        <dbReference type="WBParaSite" id="ALUE_0002346601-mRNA-1"/>
    </source>
</evidence>
<reference evidence="3" key="1">
    <citation type="submission" date="2017-02" db="UniProtKB">
        <authorList>
            <consortium name="WormBaseParasite"/>
        </authorList>
    </citation>
    <scope>IDENTIFICATION</scope>
</reference>
<keyword evidence="2" id="KW-1185">Reference proteome</keyword>
<evidence type="ECO:0000256" key="1">
    <source>
        <dbReference type="SAM" id="Phobius"/>
    </source>
</evidence>
<name>A0A0M3IXI8_ASCLU</name>
<dbReference type="AlphaFoldDB" id="A0A0M3IXI8"/>
<feature type="transmembrane region" description="Helical" evidence="1">
    <location>
        <begin position="20"/>
        <end position="41"/>
    </location>
</feature>
<keyword evidence="1" id="KW-1133">Transmembrane helix</keyword>
<dbReference type="WBParaSite" id="ALUE_0002346601-mRNA-1">
    <property type="protein sequence ID" value="ALUE_0002346601-mRNA-1"/>
    <property type="gene ID" value="ALUE_0002346601"/>
</dbReference>
<protein>
    <submittedName>
        <fullName evidence="3">Uncharacterized protein</fullName>
    </submittedName>
</protein>
<evidence type="ECO:0000313" key="2">
    <source>
        <dbReference type="Proteomes" id="UP000036681"/>
    </source>
</evidence>
<sequence length="43" mass="4914">MICWLKRSTVAIRQGAKNMFLLNTLSDSLSALFLLSSPHVFRF</sequence>
<organism evidence="2 3">
    <name type="scientific">Ascaris lumbricoides</name>
    <name type="common">Giant roundworm</name>
    <dbReference type="NCBI Taxonomy" id="6252"/>
    <lineage>
        <taxon>Eukaryota</taxon>
        <taxon>Metazoa</taxon>
        <taxon>Ecdysozoa</taxon>
        <taxon>Nematoda</taxon>
        <taxon>Chromadorea</taxon>
        <taxon>Rhabditida</taxon>
        <taxon>Spirurina</taxon>
        <taxon>Ascaridomorpha</taxon>
        <taxon>Ascaridoidea</taxon>
        <taxon>Ascarididae</taxon>
        <taxon>Ascaris</taxon>
    </lineage>
</organism>